<dbReference type="Pfam" id="PF03168">
    <property type="entry name" value="LEA_2"/>
    <property type="match status" value="1"/>
</dbReference>
<sequence length="276" mass="30300">MADPRVHPAAAADETPPPPSSVSSAATTPNHSGEHPTPPNPQPSKPIPPPSTYVVQFPREQILRYPPPENASKYQNLTRRKNNRSCCRRCCCYTLCLLLLLVISAAVSAGVLYLVFRFKSPRYAVTNIAISGMNLTSAAPISPGFDVTIRVENPNGKVGIDYLRGSVVGVFYNNVNLRDGILPAFYQPRRNVTVLETALRGSDVVLGGTVRRSLRSAQSQRRVPFVVRVRAPVKIKVGSIKTWEITFRVNCDVVVDALSRTAGIVSQDCDYSVRLW</sequence>
<dbReference type="GO" id="GO:0016020">
    <property type="term" value="C:membrane"/>
    <property type="evidence" value="ECO:0007669"/>
    <property type="project" value="UniProtKB-SubCell"/>
</dbReference>
<comment type="subcellular location">
    <subcellularLocation>
        <location evidence="1">Membrane</location>
        <topology evidence="1">Single-pass membrane protein</topology>
    </subcellularLocation>
</comment>
<feature type="compositionally biased region" description="Pro residues" evidence="5">
    <location>
        <begin position="36"/>
        <end position="51"/>
    </location>
</feature>
<reference evidence="8 9" key="1">
    <citation type="submission" date="2024-12" db="EMBL/GenBank/DDBJ databases">
        <title>The unique morphological basis and parallel evolutionary history of personate flowers in Penstemon.</title>
        <authorList>
            <person name="Depatie T.H."/>
            <person name="Wessinger C.A."/>
        </authorList>
    </citation>
    <scope>NUCLEOTIDE SEQUENCE [LARGE SCALE GENOMIC DNA]</scope>
    <source>
        <strain evidence="8">WTNN_2</strain>
        <tissue evidence="8">Leaf</tissue>
    </source>
</reference>
<dbReference type="PANTHER" id="PTHR31234:SF70">
    <property type="entry name" value="LATE EMBRYOGENESIS ABUNDANT PROTEIN LEA-2 SUBGROUP DOMAIN-CONTAINING PROTEIN"/>
    <property type="match status" value="1"/>
</dbReference>
<dbReference type="PANTHER" id="PTHR31234">
    <property type="entry name" value="LATE EMBRYOGENESIS ABUNDANT (LEA) HYDROXYPROLINE-RICH GLYCOPROTEIN FAMILY"/>
    <property type="match status" value="1"/>
</dbReference>
<keyword evidence="4 6" id="KW-0472">Membrane</keyword>
<evidence type="ECO:0000256" key="2">
    <source>
        <dbReference type="ARBA" id="ARBA00022692"/>
    </source>
</evidence>
<dbReference type="AlphaFoldDB" id="A0ABD3UMA1"/>
<keyword evidence="2 6" id="KW-0812">Transmembrane</keyword>
<organism evidence="8 9">
    <name type="scientific">Penstemon smallii</name>
    <dbReference type="NCBI Taxonomy" id="265156"/>
    <lineage>
        <taxon>Eukaryota</taxon>
        <taxon>Viridiplantae</taxon>
        <taxon>Streptophyta</taxon>
        <taxon>Embryophyta</taxon>
        <taxon>Tracheophyta</taxon>
        <taxon>Spermatophyta</taxon>
        <taxon>Magnoliopsida</taxon>
        <taxon>eudicotyledons</taxon>
        <taxon>Gunneridae</taxon>
        <taxon>Pentapetalae</taxon>
        <taxon>asterids</taxon>
        <taxon>lamiids</taxon>
        <taxon>Lamiales</taxon>
        <taxon>Plantaginaceae</taxon>
        <taxon>Cheloneae</taxon>
        <taxon>Penstemon</taxon>
    </lineage>
</organism>
<evidence type="ECO:0000256" key="5">
    <source>
        <dbReference type="SAM" id="MobiDB-lite"/>
    </source>
</evidence>
<evidence type="ECO:0000256" key="4">
    <source>
        <dbReference type="ARBA" id="ARBA00023136"/>
    </source>
</evidence>
<feature type="region of interest" description="Disordered" evidence="5">
    <location>
        <begin position="1"/>
        <end position="51"/>
    </location>
</feature>
<accession>A0ABD3UMA1</accession>
<evidence type="ECO:0000259" key="7">
    <source>
        <dbReference type="Pfam" id="PF03168"/>
    </source>
</evidence>
<protein>
    <recommendedName>
        <fullName evidence="7">Late embryogenesis abundant protein LEA-2 subgroup domain-containing protein</fullName>
    </recommendedName>
</protein>
<dbReference type="InterPro" id="IPR044839">
    <property type="entry name" value="NDR1-like"/>
</dbReference>
<evidence type="ECO:0000256" key="3">
    <source>
        <dbReference type="ARBA" id="ARBA00022989"/>
    </source>
</evidence>
<gene>
    <name evidence="8" type="ORF">ACJIZ3_012109</name>
</gene>
<dbReference type="InterPro" id="IPR004864">
    <property type="entry name" value="LEA_2"/>
</dbReference>
<dbReference type="EMBL" id="JBJXBP010000001">
    <property type="protein sequence ID" value="KAL3850227.1"/>
    <property type="molecule type" value="Genomic_DNA"/>
</dbReference>
<feature type="transmembrane region" description="Helical" evidence="6">
    <location>
        <begin position="90"/>
        <end position="116"/>
    </location>
</feature>
<proteinExistence type="predicted"/>
<keyword evidence="9" id="KW-1185">Reference proteome</keyword>
<name>A0ABD3UMA1_9LAMI</name>
<evidence type="ECO:0000313" key="8">
    <source>
        <dbReference type="EMBL" id="KAL3850227.1"/>
    </source>
</evidence>
<evidence type="ECO:0000256" key="6">
    <source>
        <dbReference type="SAM" id="Phobius"/>
    </source>
</evidence>
<evidence type="ECO:0000256" key="1">
    <source>
        <dbReference type="ARBA" id="ARBA00004167"/>
    </source>
</evidence>
<evidence type="ECO:0000313" key="9">
    <source>
        <dbReference type="Proteomes" id="UP001634393"/>
    </source>
</evidence>
<dbReference type="Proteomes" id="UP001634393">
    <property type="component" value="Unassembled WGS sequence"/>
</dbReference>
<comment type="caution">
    <text evidence="8">The sequence shown here is derived from an EMBL/GenBank/DDBJ whole genome shotgun (WGS) entry which is preliminary data.</text>
</comment>
<keyword evidence="3 6" id="KW-1133">Transmembrane helix</keyword>
<feature type="domain" description="Late embryogenesis abundant protein LEA-2 subgroup" evidence="7">
    <location>
        <begin position="148"/>
        <end position="251"/>
    </location>
</feature>